<dbReference type="EMBL" id="WNKX01000023">
    <property type="protein sequence ID" value="MTW13542.1"/>
    <property type="molecule type" value="Genomic_DNA"/>
</dbReference>
<feature type="transmembrane region" description="Helical" evidence="5">
    <location>
        <begin position="44"/>
        <end position="64"/>
    </location>
</feature>
<comment type="caution">
    <text evidence="6">The sequence shown here is derived from an EMBL/GenBank/DDBJ whole genome shotgun (WGS) entry which is preliminary data.</text>
</comment>
<evidence type="ECO:0000256" key="3">
    <source>
        <dbReference type="ARBA" id="ARBA00022989"/>
    </source>
</evidence>
<dbReference type="InterPro" id="IPR002781">
    <property type="entry name" value="TM_pro_TauE-like"/>
</dbReference>
<keyword evidence="5" id="KW-1003">Cell membrane</keyword>
<dbReference type="Pfam" id="PF01925">
    <property type="entry name" value="TauE"/>
    <property type="match status" value="1"/>
</dbReference>
<dbReference type="OrthoDB" id="7031597at2"/>
<evidence type="ECO:0000313" key="6">
    <source>
        <dbReference type="EMBL" id="MTW13542.1"/>
    </source>
</evidence>
<feature type="transmembrane region" description="Helical" evidence="5">
    <location>
        <begin position="96"/>
        <end position="113"/>
    </location>
</feature>
<comment type="similarity">
    <text evidence="5">Belongs to the 4-toluene sulfonate uptake permease (TSUP) (TC 2.A.102) family.</text>
</comment>
<evidence type="ECO:0000256" key="2">
    <source>
        <dbReference type="ARBA" id="ARBA00022692"/>
    </source>
</evidence>
<accession>A0A6L6QMD0</accession>
<feature type="transmembrane region" description="Helical" evidence="5">
    <location>
        <begin position="149"/>
        <end position="174"/>
    </location>
</feature>
<dbReference type="InterPro" id="IPR051598">
    <property type="entry name" value="TSUP/Inactive_protease-like"/>
</dbReference>
<dbReference type="RefSeq" id="WP_155456458.1">
    <property type="nucleotide sequence ID" value="NZ_WNKX01000023.1"/>
</dbReference>
<dbReference type="PANTHER" id="PTHR43701:SF2">
    <property type="entry name" value="MEMBRANE TRANSPORTER PROTEIN YJNA-RELATED"/>
    <property type="match status" value="1"/>
</dbReference>
<comment type="subcellular location">
    <subcellularLocation>
        <location evidence="5">Cell membrane</location>
        <topology evidence="5">Multi-pass membrane protein</topology>
    </subcellularLocation>
    <subcellularLocation>
        <location evidence="1">Membrane</location>
        <topology evidence="1">Multi-pass membrane protein</topology>
    </subcellularLocation>
</comment>
<keyword evidence="7" id="KW-1185">Reference proteome</keyword>
<dbReference type="Proteomes" id="UP000472320">
    <property type="component" value="Unassembled WGS sequence"/>
</dbReference>
<keyword evidence="2 5" id="KW-0812">Transmembrane</keyword>
<feature type="transmembrane region" description="Helical" evidence="5">
    <location>
        <begin position="6"/>
        <end position="32"/>
    </location>
</feature>
<dbReference type="PANTHER" id="PTHR43701">
    <property type="entry name" value="MEMBRANE TRANSPORTER PROTEIN MJ0441-RELATED"/>
    <property type="match status" value="1"/>
</dbReference>
<feature type="transmembrane region" description="Helical" evidence="5">
    <location>
        <begin position="186"/>
        <end position="205"/>
    </location>
</feature>
<protein>
    <recommendedName>
        <fullName evidence="5">Probable membrane transporter protein</fullName>
    </recommendedName>
</protein>
<organism evidence="6 7">
    <name type="scientific">Massilia eburnea</name>
    <dbReference type="NCBI Taxonomy" id="1776165"/>
    <lineage>
        <taxon>Bacteria</taxon>
        <taxon>Pseudomonadati</taxon>
        <taxon>Pseudomonadota</taxon>
        <taxon>Betaproteobacteria</taxon>
        <taxon>Burkholderiales</taxon>
        <taxon>Oxalobacteraceae</taxon>
        <taxon>Telluria group</taxon>
        <taxon>Massilia</taxon>
    </lineage>
</organism>
<keyword evidence="3 5" id="KW-1133">Transmembrane helix</keyword>
<sequence>MLLAIALGMLVGLVMGLTGAGGGIIAVPLLMFGLGLPLVDASPIGLLAVALAAGAGALSGLRLGLVRYRAALLVASAGMVSSPFGLWLARRLDLRFLSLIFAGVLLWVAYRNVMAGRPDAAPARSAAVPCVRDAATGRFIWTSPCATRLTLAGCVAGVLSGLLGVGGGFVMVPALQRYTDLAMQSVVRTSLAVIALISLSGVAAAFTGGHLAAATALPFGLGATAGMLAGGKLSGRLPGAVLKTGFGAICAVVAAGMAWRALA</sequence>
<evidence type="ECO:0000256" key="5">
    <source>
        <dbReference type="RuleBase" id="RU363041"/>
    </source>
</evidence>
<dbReference type="GO" id="GO:0005886">
    <property type="term" value="C:plasma membrane"/>
    <property type="evidence" value="ECO:0007669"/>
    <property type="project" value="UniProtKB-SubCell"/>
</dbReference>
<evidence type="ECO:0000256" key="1">
    <source>
        <dbReference type="ARBA" id="ARBA00004141"/>
    </source>
</evidence>
<evidence type="ECO:0000256" key="4">
    <source>
        <dbReference type="ARBA" id="ARBA00023136"/>
    </source>
</evidence>
<feature type="transmembrane region" description="Helical" evidence="5">
    <location>
        <begin position="241"/>
        <end position="262"/>
    </location>
</feature>
<gene>
    <name evidence="6" type="ORF">GM658_23300</name>
</gene>
<dbReference type="AlphaFoldDB" id="A0A6L6QMD0"/>
<keyword evidence="4 5" id="KW-0472">Membrane</keyword>
<name>A0A6L6QMD0_9BURK</name>
<reference evidence="6 7" key="1">
    <citation type="submission" date="2019-11" db="EMBL/GenBank/DDBJ databases">
        <title>Type strains purchased from KCTC, JCM and DSMZ.</title>
        <authorList>
            <person name="Lu H."/>
        </authorList>
    </citation>
    <scope>NUCLEOTIDE SEQUENCE [LARGE SCALE GENOMIC DNA]</scope>
    <source>
        <strain evidence="6 7">JCM 31587</strain>
    </source>
</reference>
<proteinExistence type="inferred from homology"/>
<evidence type="ECO:0000313" key="7">
    <source>
        <dbReference type="Proteomes" id="UP000472320"/>
    </source>
</evidence>